<dbReference type="Gene3D" id="1.20.1170.10">
    <property type="match status" value="1"/>
</dbReference>
<dbReference type="InterPro" id="IPR008414">
    <property type="entry name" value="HBL"/>
</dbReference>
<keyword evidence="1" id="KW-0677">Repeat</keyword>
<name>A0A9W5PJU0_BACCE</name>
<dbReference type="AlphaFoldDB" id="A0A9W5PJU0"/>
<dbReference type="Pfam" id="PF05791">
    <property type="entry name" value="Bacillus_HBL"/>
    <property type="match status" value="1"/>
</dbReference>
<dbReference type="PANTHER" id="PTHR38443:SF2">
    <property type="entry name" value="NON-HEMOLYTIC ENTEROTOXIN LYTIC COMPONENT L1"/>
    <property type="match status" value="1"/>
</dbReference>
<proteinExistence type="predicted"/>
<evidence type="ECO:0000256" key="3">
    <source>
        <dbReference type="SAM" id="SignalP"/>
    </source>
</evidence>
<keyword evidence="3" id="KW-0732">Signal</keyword>
<feature type="coiled-coil region" evidence="2">
    <location>
        <begin position="185"/>
        <end position="252"/>
    </location>
</feature>
<feature type="signal peptide" evidence="3">
    <location>
        <begin position="1"/>
        <end position="32"/>
    </location>
</feature>
<feature type="coiled-coil region" evidence="2">
    <location>
        <begin position="131"/>
        <end position="158"/>
    </location>
</feature>
<dbReference type="Pfam" id="PF01473">
    <property type="entry name" value="Choline_bind_1"/>
    <property type="match status" value="3"/>
</dbReference>
<accession>A0A9W5PJU0</accession>
<protein>
    <submittedName>
        <fullName evidence="4">Uncharacterized protein</fullName>
    </submittedName>
</protein>
<dbReference type="SUPFAM" id="SSF69360">
    <property type="entry name" value="Cell wall binding repeat"/>
    <property type="match status" value="1"/>
</dbReference>
<reference evidence="4 5" key="1">
    <citation type="submission" date="2012-12" db="EMBL/GenBank/DDBJ databases">
        <title>The Genome Sequence of Bacillus cereus VD133.</title>
        <authorList>
            <consortium name="The Broad Institute Genome Sequencing Platform"/>
            <consortium name="The Broad Institute Genome Sequencing Center for Infectious Disease"/>
            <person name="Feldgarden M."/>
            <person name="Van der Auwera G.A."/>
            <person name="Mahillon J."/>
            <person name="Duprez V."/>
            <person name="Timmery S."/>
            <person name="Mattelet C."/>
            <person name="Dierick K."/>
            <person name="Sun M."/>
            <person name="Yu Z."/>
            <person name="Zhu L."/>
            <person name="Hu X."/>
            <person name="Shank E.B."/>
            <person name="Swiecicka I."/>
            <person name="Hansen B.M."/>
            <person name="Andrup L."/>
            <person name="Walker B."/>
            <person name="Young S.K."/>
            <person name="Zeng Q."/>
            <person name="Gargeya S."/>
            <person name="Fitzgerald M."/>
            <person name="Haas B."/>
            <person name="Abouelleil A."/>
            <person name="Alvarado L."/>
            <person name="Arachchi H.M."/>
            <person name="Berlin A.M."/>
            <person name="Chapman S.B."/>
            <person name="Dewar J."/>
            <person name="Goldberg J."/>
            <person name="Griggs A."/>
            <person name="Gujja S."/>
            <person name="Hansen M."/>
            <person name="Howarth C."/>
            <person name="Imamovic A."/>
            <person name="Larimer J."/>
            <person name="McCowan C."/>
            <person name="Murphy C."/>
            <person name="Neiman D."/>
            <person name="Pearson M."/>
            <person name="Priest M."/>
            <person name="Roberts A."/>
            <person name="Saif S."/>
            <person name="Shea T."/>
            <person name="Sisk P."/>
            <person name="Sykes S."/>
            <person name="Wortman J."/>
            <person name="Nusbaum C."/>
            <person name="Birren B."/>
        </authorList>
    </citation>
    <scope>NUCLEOTIDE SEQUENCE [LARGE SCALE GENOMIC DNA]</scope>
    <source>
        <strain evidence="4 5">VD133</strain>
    </source>
</reference>
<dbReference type="SUPFAM" id="SSF58100">
    <property type="entry name" value="Bacterial hemolysins"/>
    <property type="match status" value="1"/>
</dbReference>
<keyword evidence="2" id="KW-0175">Coiled coil</keyword>
<dbReference type="Gene3D" id="2.10.270.20">
    <property type="match status" value="1"/>
</dbReference>
<sequence length="565" mass="63671">MIKVFRIKKRAIFLCLTTFIVAQPAIPRYAWADEPLASTLDKAASAILAQHDTFFKNLDRLATIDNQLKSALTIHEKNAQDNANYWLNTLEPSTQVVVKDVIGYNATFQSIYKDSIDKFASKNKQEMGNTLNTLQNDMNQKQTLVKEELDKLRKFRKERLSQNVRDFNADVTQILAKKDGEYAVIDSLNKSIAVLRNTYATAQRNYSNQVKLLSLDPTGTAAVLAAQYAREMEDSQQEIDREKSQLTQFQAEVPVLNAINDQSNIFVQNISESIDTLQSYISSWDTLNAKIKSLISDVGSFKGIDESYFIAEMDGGRESWDSIVTLTATKLSKTSLELSKGRWEFKNKKWYYRNTDGTYAKKLQVINGKVYFFDVNGILDESKSKKWKAENGKIYYVNDDGSKATGLQTIGGDEYYFSTGKDDTWLECGQLAIGWIDIHDTKYSGQHVFSKMYFGKEGDGTGLKPGQPATGWKAIDGKEYYFGTGDDHTKLQKGQIATGWTTIGGDTYYFFSPIVDGNNVSNKMNGKYLGQKAVGWADTTKQAVYFDEKGHLASAGDYFKKWLGK</sequence>
<dbReference type="InterPro" id="IPR018337">
    <property type="entry name" value="Cell_wall/Cho-bd_repeat"/>
</dbReference>
<dbReference type="Proteomes" id="UP000014018">
    <property type="component" value="Unassembled WGS sequence"/>
</dbReference>
<organism evidence="4 5">
    <name type="scientific">Bacillus cereus VD133</name>
    <dbReference type="NCBI Taxonomy" id="1053233"/>
    <lineage>
        <taxon>Bacteria</taxon>
        <taxon>Bacillati</taxon>
        <taxon>Bacillota</taxon>
        <taxon>Bacilli</taxon>
        <taxon>Bacillales</taxon>
        <taxon>Bacillaceae</taxon>
        <taxon>Bacillus</taxon>
        <taxon>Bacillus cereus group</taxon>
    </lineage>
</organism>
<evidence type="ECO:0000313" key="5">
    <source>
        <dbReference type="Proteomes" id="UP000014018"/>
    </source>
</evidence>
<dbReference type="PANTHER" id="PTHR38443">
    <property type="match status" value="1"/>
</dbReference>
<dbReference type="Gene3D" id="2.10.270.10">
    <property type="entry name" value="Cholin Binding"/>
    <property type="match status" value="2"/>
</dbReference>
<dbReference type="EMBL" id="AHFB01000164">
    <property type="protein sequence ID" value="EOO24516.1"/>
    <property type="molecule type" value="Genomic_DNA"/>
</dbReference>
<dbReference type="CDD" id="cd21116">
    <property type="entry name" value="ClyA-like"/>
    <property type="match status" value="1"/>
</dbReference>
<gene>
    <name evidence="4" type="ORF">IIU_06707</name>
</gene>
<evidence type="ECO:0000313" key="4">
    <source>
        <dbReference type="EMBL" id="EOO24516.1"/>
    </source>
</evidence>
<evidence type="ECO:0000256" key="2">
    <source>
        <dbReference type="SAM" id="Coils"/>
    </source>
</evidence>
<dbReference type="GO" id="GO:0016020">
    <property type="term" value="C:membrane"/>
    <property type="evidence" value="ECO:0007669"/>
    <property type="project" value="InterPro"/>
</dbReference>
<comment type="caution">
    <text evidence="4">The sequence shown here is derived from an EMBL/GenBank/DDBJ whole genome shotgun (WGS) entry which is preliminary data.</text>
</comment>
<feature type="chain" id="PRO_5040807075" evidence="3">
    <location>
        <begin position="33"/>
        <end position="565"/>
    </location>
</feature>
<evidence type="ECO:0000256" key="1">
    <source>
        <dbReference type="ARBA" id="ARBA00022737"/>
    </source>
</evidence>
<dbReference type="InterPro" id="IPR052785">
    <property type="entry name" value="Enterotoxin_cmpnt"/>
</dbReference>